<evidence type="ECO:0000313" key="5">
    <source>
        <dbReference type="Proteomes" id="UP001596549"/>
    </source>
</evidence>
<dbReference type="RefSeq" id="WP_379749930.1">
    <property type="nucleotide sequence ID" value="NZ_JBHTCP010000038.1"/>
</dbReference>
<feature type="chain" id="PRO_5047108170" evidence="2">
    <location>
        <begin position="22"/>
        <end position="202"/>
    </location>
</feature>
<sequence length="202" mass="22326">MTVLFLSALFTTFTSVSGVNAADLTKWIHEEQEKKENRLLKELSSFISLGQKESRAANAQNLEIVADAYELQAVNVTATGYTAGAESTGKSKSHPAYGITKSGVKVTRDVYSTIAADTTVFPIGTVLFIPDYGFGVVADTGSAIKGKRIDLYYHTVEEVYEKWGKRSLDVYVIEKGNGRLDEKKLRSLNENKSIQSFRQQLQ</sequence>
<dbReference type="Gene3D" id="2.40.40.10">
    <property type="entry name" value="RlpA-like domain"/>
    <property type="match status" value="1"/>
</dbReference>
<dbReference type="Pfam" id="PF06725">
    <property type="entry name" value="3D"/>
    <property type="match status" value="1"/>
</dbReference>
<protein>
    <submittedName>
        <fullName evidence="4">3D domain-containing protein</fullName>
    </submittedName>
</protein>
<evidence type="ECO:0000259" key="3">
    <source>
        <dbReference type="Pfam" id="PF06725"/>
    </source>
</evidence>
<dbReference type="SUPFAM" id="SSF50685">
    <property type="entry name" value="Barwin-like endoglucanases"/>
    <property type="match status" value="1"/>
</dbReference>
<gene>
    <name evidence="4" type="ORF">ACFQPF_11885</name>
</gene>
<keyword evidence="1 2" id="KW-0732">Signal</keyword>
<feature type="domain" description="3D" evidence="3">
    <location>
        <begin position="112"/>
        <end position="173"/>
    </location>
</feature>
<dbReference type="InterPro" id="IPR036908">
    <property type="entry name" value="RlpA-like_sf"/>
</dbReference>
<name>A0ABW2NSS2_9BACL</name>
<evidence type="ECO:0000256" key="1">
    <source>
        <dbReference type="ARBA" id="ARBA00022729"/>
    </source>
</evidence>
<dbReference type="InterPro" id="IPR051933">
    <property type="entry name" value="Resuscitation_pf_RpfB"/>
</dbReference>
<dbReference type="EMBL" id="JBHTCP010000038">
    <property type="protein sequence ID" value="MFC7372375.1"/>
    <property type="molecule type" value="Genomic_DNA"/>
</dbReference>
<evidence type="ECO:0000313" key="4">
    <source>
        <dbReference type="EMBL" id="MFC7372375.1"/>
    </source>
</evidence>
<organism evidence="4 5">
    <name type="scientific">Fictibacillus iocasae</name>
    <dbReference type="NCBI Taxonomy" id="2715437"/>
    <lineage>
        <taxon>Bacteria</taxon>
        <taxon>Bacillati</taxon>
        <taxon>Bacillota</taxon>
        <taxon>Bacilli</taxon>
        <taxon>Bacillales</taxon>
        <taxon>Fictibacillaceae</taxon>
        <taxon>Fictibacillus</taxon>
    </lineage>
</organism>
<evidence type="ECO:0000256" key="2">
    <source>
        <dbReference type="SAM" id="SignalP"/>
    </source>
</evidence>
<dbReference type="PANTHER" id="PTHR39160">
    <property type="entry name" value="CELL WALL-BINDING PROTEIN YOCH"/>
    <property type="match status" value="1"/>
</dbReference>
<feature type="signal peptide" evidence="2">
    <location>
        <begin position="1"/>
        <end position="21"/>
    </location>
</feature>
<accession>A0ABW2NSS2</accession>
<comment type="caution">
    <text evidence="4">The sequence shown here is derived from an EMBL/GenBank/DDBJ whole genome shotgun (WGS) entry which is preliminary data.</text>
</comment>
<dbReference type="InterPro" id="IPR010611">
    <property type="entry name" value="3D_dom"/>
</dbReference>
<reference evidence="5" key="1">
    <citation type="journal article" date="2019" name="Int. J. Syst. Evol. Microbiol.">
        <title>The Global Catalogue of Microorganisms (GCM) 10K type strain sequencing project: providing services to taxonomists for standard genome sequencing and annotation.</title>
        <authorList>
            <consortium name="The Broad Institute Genomics Platform"/>
            <consortium name="The Broad Institute Genome Sequencing Center for Infectious Disease"/>
            <person name="Wu L."/>
            <person name="Ma J."/>
        </authorList>
    </citation>
    <scope>NUCLEOTIDE SEQUENCE [LARGE SCALE GENOMIC DNA]</scope>
    <source>
        <strain evidence="5">NBRC 106396</strain>
    </source>
</reference>
<dbReference type="Proteomes" id="UP001596549">
    <property type="component" value="Unassembled WGS sequence"/>
</dbReference>
<proteinExistence type="predicted"/>
<dbReference type="CDD" id="cd22786">
    <property type="entry name" value="DPBB_YuiC-like"/>
    <property type="match status" value="1"/>
</dbReference>
<dbReference type="PANTHER" id="PTHR39160:SF4">
    <property type="entry name" value="RESUSCITATION-PROMOTING FACTOR RPFB"/>
    <property type="match status" value="1"/>
</dbReference>
<keyword evidence="5" id="KW-1185">Reference proteome</keyword>